<feature type="domain" description="Metallo-beta-lactamase" evidence="1">
    <location>
        <begin position="12"/>
        <end position="199"/>
    </location>
</feature>
<evidence type="ECO:0000313" key="2">
    <source>
        <dbReference type="EMBL" id="MFD1046233.1"/>
    </source>
</evidence>
<dbReference type="InterPro" id="IPR001279">
    <property type="entry name" value="Metallo-B-lactamas"/>
</dbReference>
<dbReference type="InterPro" id="IPR051453">
    <property type="entry name" value="MBL_Glyoxalase_II"/>
</dbReference>
<dbReference type="SMART" id="SM00849">
    <property type="entry name" value="Lactamase_B"/>
    <property type="match status" value="1"/>
</dbReference>
<dbReference type="Proteomes" id="UP001597045">
    <property type="component" value="Unassembled WGS sequence"/>
</dbReference>
<dbReference type="EMBL" id="JBHTIS010000570">
    <property type="protein sequence ID" value="MFD1046233.1"/>
    <property type="molecule type" value="Genomic_DNA"/>
</dbReference>
<evidence type="ECO:0000259" key="1">
    <source>
        <dbReference type="SMART" id="SM00849"/>
    </source>
</evidence>
<reference evidence="3" key="1">
    <citation type="journal article" date="2019" name="Int. J. Syst. Evol. Microbiol.">
        <title>The Global Catalogue of Microorganisms (GCM) 10K type strain sequencing project: providing services to taxonomists for standard genome sequencing and annotation.</title>
        <authorList>
            <consortium name="The Broad Institute Genomics Platform"/>
            <consortium name="The Broad Institute Genome Sequencing Center for Infectious Disease"/>
            <person name="Wu L."/>
            <person name="Ma J."/>
        </authorList>
    </citation>
    <scope>NUCLEOTIDE SEQUENCE [LARGE SCALE GENOMIC DNA]</scope>
    <source>
        <strain evidence="3">JCM 31486</strain>
    </source>
</reference>
<dbReference type="SUPFAM" id="SSF56281">
    <property type="entry name" value="Metallo-hydrolase/oxidoreductase"/>
    <property type="match status" value="1"/>
</dbReference>
<dbReference type="PANTHER" id="PTHR46233:SF4">
    <property type="entry name" value="METALLO-BETA-LACTAMASE DOMAIN-CONTAINING PROTEIN"/>
    <property type="match status" value="1"/>
</dbReference>
<organism evidence="2 3">
    <name type="scientific">Kibdelosporangium lantanae</name>
    <dbReference type="NCBI Taxonomy" id="1497396"/>
    <lineage>
        <taxon>Bacteria</taxon>
        <taxon>Bacillati</taxon>
        <taxon>Actinomycetota</taxon>
        <taxon>Actinomycetes</taxon>
        <taxon>Pseudonocardiales</taxon>
        <taxon>Pseudonocardiaceae</taxon>
        <taxon>Kibdelosporangium</taxon>
    </lineage>
</organism>
<dbReference type="CDD" id="cd06262">
    <property type="entry name" value="metallo-hydrolase-like_MBL-fold"/>
    <property type="match status" value="1"/>
</dbReference>
<evidence type="ECO:0000313" key="3">
    <source>
        <dbReference type="Proteomes" id="UP001597045"/>
    </source>
</evidence>
<proteinExistence type="predicted"/>
<dbReference type="PANTHER" id="PTHR46233">
    <property type="entry name" value="HYDROXYACYLGLUTATHIONE HYDROLASE GLOC"/>
    <property type="match status" value="1"/>
</dbReference>
<keyword evidence="3" id="KW-1185">Reference proteome</keyword>
<dbReference type="Gene3D" id="3.60.15.10">
    <property type="entry name" value="Ribonuclease Z/Hydroxyacylglutathione hydrolase-like"/>
    <property type="match status" value="1"/>
</dbReference>
<sequence length="220" mass="23265">MEIRRVVVGPLDTNCWVLHSDRSAVLVDPGDSPEVILDAVRDLDVTAIVLTHVHFDHVLAADAVAEALGVTVFAHPAEAATWENELAYLAERGHYDAGTDTEKLLAQGVPLNVGTWSGRFSPVPTRLSVGSVDVEVLHTPGHSPGSITLAVPGHLFTGDTLFPGGPGLTTGPLCDFPAIIESVRGLLDHPADTVVHPGHGLDTTVGREKPALPSWIARGW</sequence>
<dbReference type="Pfam" id="PF00753">
    <property type="entry name" value="Lactamase_B"/>
    <property type="match status" value="1"/>
</dbReference>
<protein>
    <submittedName>
        <fullName evidence="2">MBL fold metallo-hydrolase</fullName>
    </submittedName>
</protein>
<dbReference type="InterPro" id="IPR036866">
    <property type="entry name" value="RibonucZ/Hydroxyglut_hydro"/>
</dbReference>
<accession>A0ABW3M6P7</accession>
<comment type="caution">
    <text evidence="2">The sequence shown here is derived from an EMBL/GenBank/DDBJ whole genome shotgun (WGS) entry which is preliminary data.</text>
</comment>
<gene>
    <name evidence="2" type="ORF">ACFQ1S_12025</name>
</gene>
<name>A0ABW3M6P7_9PSEU</name>